<dbReference type="InterPro" id="IPR001005">
    <property type="entry name" value="SANT/Myb"/>
</dbReference>
<name>A0A9W7EDW9_9STRA</name>
<dbReference type="EMBL" id="BRXY01000179">
    <property type="protein sequence ID" value="GMH74465.1"/>
    <property type="molecule type" value="Genomic_DNA"/>
</dbReference>
<dbReference type="InterPro" id="IPR009057">
    <property type="entry name" value="Homeodomain-like_sf"/>
</dbReference>
<feature type="domain" description="Myb-like" evidence="2">
    <location>
        <begin position="101"/>
        <end position="153"/>
    </location>
</feature>
<evidence type="ECO:0000259" key="2">
    <source>
        <dbReference type="SMART" id="SM00717"/>
    </source>
</evidence>
<dbReference type="SMART" id="SM00717">
    <property type="entry name" value="SANT"/>
    <property type="match status" value="2"/>
</dbReference>
<dbReference type="SUPFAM" id="SSF46689">
    <property type="entry name" value="Homeodomain-like"/>
    <property type="match status" value="1"/>
</dbReference>
<dbReference type="PANTHER" id="PTHR46734">
    <property type="entry name" value="TELOMERIC REPEAT-BINDING FACTOR 1 TERF1"/>
    <property type="match status" value="1"/>
</dbReference>
<keyword evidence="1" id="KW-0539">Nucleus</keyword>
<proteinExistence type="predicted"/>
<sequence>MMKIVSSISHHNVRDMNAVKQEEESIDVKVEYLMVIKREEGYFDELSEDGDVDGGDDVGGGEVVVKEEEVKEVVEEKVVGVKRKVEEETEPRKKKRQWNGKGFTWTEEEEAALLKGVGKYGLDYERIRGDNDKVLADRNPTALYIRLYNRLYTKFPEKYKELRAVTPRKSKNQHVAWTAEQDAALKRGMKEHGRDWDKICTSEQDILGDRTLRAMEQWVHDIRKRYEK</sequence>
<dbReference type="PANTHER" id="PTHR46734:SF1">
    <property type="entry name" value="TELOMERIC REPEAT-BINDING FACTOR 1"/>
    <property type="match status" value="1"/>
</dbReference>
<feature type="domain" description="Myb-like" evidence="2">
    <location>
        <begin position="173"/>
        <end position="225"/>
    </location>
</feature>
<protein>
    <recommendedName>
        <fullName evidence="2">Myb-like domain-containing protein</fullName>
    </recommendedName>
</protein>
<evidence type="ECO:0000313" key="4">
    <source>
        <dbReference type="Proteomes" id="UP001165085"/>
    </source>
</evidence>
<accession>A0A9W7EDW9</accession>
<dbReference type="Proteomes" id="UP001165085">
    <property type="component" value="Unassembled WGS sequence"/>
</dbReference>
<keyword evidence="4" id="KW-1185">Reference proteome</keyword>
<organism evidence="3 4">
    <name type="scientific">Triparma strigata</name>
    <dbReference type="NCBI Taxonomy" id="1606541"/>
    <lineage>
        <taxon>Eukaryota</taxon>
        <taxon>Sar</taxon>
        <taxon>Stramenopiles</taxon>
        <taxon>Ochrophyta</taxon>
        <taxon>Bolidophyceae</taxon>
        <taxon>Parmales</taxon>
        <taxon>Triparmaceae</taxon>
        <taxon>Triparma</taxon>
    </lineage>
</organism>
<reference evidence="4" key="1">
    <citation type="journal article" date="2023" name="Commun. Biol.">
        <title>Genome analysis of Parmales, the sister group of diatoms, reveals the evolutionary specialization of diatoms from phago-mixotrophs to photoautotrophs.</title>
        <authorList>
            <person name="Ban H."/>
            <person name="Sato S."/>
            <person name="Yoshikawa S."/>
            <person name="Yamada K."/>
            <person name="Nakamura Y."/>
            <person name="Ichinomiya M."/>
            <person name="Sato N."/>
            <person name="Blanc-Mathieu R."/>
            <person name="Endo H."/>
            <person name="Kuwata A."/>
            <person name="Ogata H."/>
        </authorList>
    </citation>
    <scope>NUCLEOTIDE SEQUENCE [LARGE SCALE GENOMIC DNA]</scope>
    <source>
        <strain evidence="4">NIES 3701</strain>
    </source>
</reference>
<dbReference type="OrthoDB" id="608866at2759"/>
<dbReference type="AlphaFoldDB" id="A0A9W7EDW9"/>
<dbReference type="Gene3D" id="1.10.10.60">
    <property type="entry name" value="Homeodomain-like"/>
    <property type="match status" value="2"/>
</dbReference>
<evidence type="ECO:0000313" key="3">
    <source>
        <dbReference type="EMBL" id="GMH74465.1"/>
    </source>
</evidence>
<evidence type="ECO:0000256" key="1">
    <source>
        <dbReference type="ARBA" id="ARBA00023242"/>
    </source>
</evidence>
<comment type="caution">
    <text evidence="3">The sequence shown here is derived from an EMBL/GenBank/DDBJ whole genome shotgun (WGS) entry which is preliminary data.</text>
</comment>
<gene>
    <name evidence="3" type="ORF">TrST_g2267</name>
</gene>
<dbReference type="InterPro" id="IPR052450">
    <property type="entry name" value="TRBD-Containing_Protein"/>
</dbReference>